<keyword evidence="3" id="KW-0732">Signal</keyword>
<evidence type="ECO:0000313" key="4">
    <source>
        <dbReference type="EMBL" id="PWS35325.1"/>
    </source>
</evidence>
<accession>A0A317F987</accession>
<comment type="caution">
    <text evidence="4">The sequence shown here is derived from an EMBL/GenBank/DDBJ whole genome shotgun (WGS) entry which is preliminary data.</text>
</comment>
<feature type="signal peptide" evidence="3">
    <location>
        <begin position="1"/>
        <end position="22"/>
    </location>
</feature>
<protein>
    <submittedName>
        <fullName evidence="4">Uncharacterized protein</fullName>
    </submittedName>
</protein>
<dbReference type="AlphaFoldDB" id="A0A317F987"/>
<feature type="coiled-coil region" evidence="1">
    <location>
        <begin position="27"/>
        <end position="54"/>
    </location>
</feature>
<keyword evidence="1" id="KW-0175">Coiled coil</keyword>
<keyword evidence="5" id="KW-1185">Reference proteome</keyword>
<evidence type="ECO:0000256" key="2">
    <source>
        <dbReference type="SAM" id="MobiDB-lite"/>
    </source>
</evidence>
<evidence type="ECO:0000256" key="1">
    <source>
        <dbReference type="SAM" id="Coils"/>
    </source>
</evidence>
<name>A0A317F987_9PROT</name>
<feature type="chain" id="PRO_5016380880" evidence="3">
    <location>
        <begin position="23"/>
        <end position="134"/>
    </location>
</feature>
<feature type="region of interest" description="Disordered" evidence="2">
    <location>
        <begin position="101"/>
        <end position="134"/>
    </location>
</feature>
<evidence type="ECO:0000313" key="5">
    <source>
        <dbReference type="Proteomes" id="UP000245765"/>
    </source>
</evidence>
<dbReference type="EMBL" id="QGNA01000004">
    <property type="protein sequence ID" value="PWS35325.1"/>
    <property type="molecule type" value="Genomic_DNA"/>
</dbReference>
<reference evidence="5" key="1">
    <citation type="submission" date="2018-05" db="EMBL/GenBank/DDBJ databases">
        <authorList>
            <person name="Du Z."/>
            <person name="Wang X."/>
        </authorList>
    </citation>
    <scope>NUCLEOTIDE SEQUENCE [LARGE SCALE GENOMIC DNA]</scope>
    <source>
        <strain evidence="5">CQN31</strain>
    </source>
</reference>
<evidence type="ECO:0000256" key="3">
    <source>
        <dbReference type="SAM" id="SignalP"/>
    </source>
</evidence>
<dbReference type="OrthoDB" id="9842042at2"/>
<dbReference type="Proteomes" id="UP000245765">
    <property type="component" value="Unassembled WGS sequence"/>
</dbReference>
<organism evidence="4 5">
    <name type="scientific">Falsiroseomonas bella</name>
    <dbReference type="NCBI Taxonomy" id="2184016"/>
    <lineage>
        <taxon>Bacteria</taxon>
        <taxon>Pseudomonadati</taxon>
        <taxon>Pseudomonadota</taxon>
        <taxon>Alphaproteobacteria</taxon>
        <taxon>Acetobacterales</taxon>
        <taxon>Roseomonadaceae</taxon>
        <taxon>Falsiroseomonas</taxon>
    </lineage>
</organism>
<gene>
    <name evidence="4" type="ORF">DFH01_16960</name>
</gene>
<proteinExistence type="predicted"/>
<sequence>MEMRSIRAALAVGLMAYGQALAQPAALAEGAKALRQAETELRETLRRMDEGSLDGSLAMSRLRQALNEVERAMLQMPAGSRQGTPWETAVKEVSEAMQALRAEQVDPDAARGAAGEALTTLPALRGEETGSQGG</sequence>
<dbReference type="RefSeq" id="WP_109871692.1">
    <property type="nucleotide sequence ID" value="NZ_QGNA01000004.1"/>
</dbReference>